<keyword evidence="3" id="KW-1185">Reference proteome</keyword>
<feature type="domain" description="Thioesterase" evidence="1">
    <location>
        <begin position="71"/>
        <end position="144"/>
    </location>
</feature>
<dbReference type="RefSeq" id="WP_317083847.1">
    <property type="nucleotide sequence ID" value="NZ_CP136594.1"/>
</dbReference>
<dbReference type="InterPro" id="IPR006683">
    <property type="entry name" value="Thioestr_dom"/>
</dbReference>
<dbReference type="EC" id="3.1.2.-" evidence="2"/>
<evidence type="ECO:0000313" key="2">
    <source>
        <dbReference type="EMBL" id="WOE76262.1"/>
    </source>
</evidence>
<sequence>MGESIAVDDVWFISEPVPDQPGWSTWTPRDKDNYNAFLGVMHKRVGGDGFPDTLARVRMFPQKRHRNLQDVVHGGTMMGFIDCALFGAMRALKIGQAGPSVTVEMQTYFVGPARMDAPLEARVEVVRETGSMLFMNGVVVQGEEDSKAASFSAIIKKGRYAKAPQKA</sequence>
<keyword evidence="2" id="KW-0378">Hydrolase</keyword>
<evidence type="ECO:0000313" key="3">
    <source>
        <dbReference type="Proteomes" id="UP001302429"/>
    </source>
</evidence>
<dbReference type="Proteomes" id="UP001302429">
    <property type="component" value="Chromosome"/>
</dbReference>
<accession>A0AA97I1P0</accession>
<reference evidence="2 3" key="1">
    <citation type="submission" date="2023-10" db="EMBL/GenBank/DDBJ databases">
        <title>Complete genome sequence of a Sphingomonadaceae bacterium.</title>
        <authorList>
            <person name="Yan C."/>
        </authorList>
    </citation>
    <scope>NUCLEOTIDE SEQUENCE [LARGE SCALE GENOMIC DNA]</scope>
    <source>
        <strain evidence="2 3">SCSIO 66989</strain>
    </source>
</reference>
<dbReference type="GO" id="GO:0016790">
    <property type="term" value="F:thiolester hydrolase activity"/>
    <property type="evidence" value="ECO:0007669"/>
    <property type="project" value="UniProtKB-ARBA"/>
</dbReference>
<dbReference type="AlphaFoldDB" id="A0AA97I1P0"/>
<evidence type="ECO:0000259" key="1">
    <source>
        <dbReference type="Pfam" id="PF03061"/>
    </source>
</evidence>
<protein>
    <submittedName>
        <fullName evidence="2">PaaI family thioesterase</fullName>
        <ecNumber evidence="2">3.1.2.-</ecNumber>
    </submittedName>
</protein>
<name>A0AA97I1P0_9SPHN</name>
<proteinExistence type="predicted"/>
<dbReference type="Gene3D" id="3.10.129.10">
    <property type="entry name" value="Hotdog Thioesterase"/>
    <property type="match status" value="1"/>
</dbReference>
<dbReference type="SUPFAM" id="SSF54637">
    <property type="entry name" value="Thioesterase/thiol ester dehydrase-isomerase"/>
    <property type="match status" value="1"/>
</dbReference>
<dbReference type="InterPro" id="IPR029069">
    <property type="entry name" value="HotDog_dom_sf"/>
</dbReference>
<gene>
    <name evidence="2" type="ORF">RB602_05990</name>
</gene>
<dbReference type="KEGG" id="acoa:RB602_05990"/>
<organism evidence="2 3">
    <name type="scientific">Alterisphingorhabdus coralli</name>
    <dbReference type="NCBI Taxonomy" id="3071408"/>
    <lineage>
        <taxon>Bacteria</taxon>
        <taxon>Pseudomonadati</taxon>
        <taxon>Pseudomonadota</taxon>
        <taxon>Alphaproteobacteria</taxon>
        <taxon>Sphingomonadales</taxon>
        <taxon>Sphingomonadaceae</taxon>
        <taxon>Alterisphingorhabdus (ex Yan et al. 2024)</taxon>
    </lineage>
</organism>
<dbReference type="CDD" id="cd03443">
    <property type="entry name" value="PaaI_thioesterase"/>
    <property type="match status" value="1"/>
</dbReference>
<dbReference type="EMBL" id="CP136594">
    <property type="protein sequence ID" value="WOE76262.1"/>
    <property type="molecule type" value="Genomic_DNA"/>
</dbReference>
<dbReference type="Pfam" id="PF03061">
    <property type="entry name" value="4HBT"/>
    <property type="match status" value="1"/>
</dbReference>